<dbReference type="InterPro" id="IPR016024">
    <property type="entry name" value="ARM-type_fold"/>
</dbReference>
<reference evidence="2" key="1">
    <citation type="journal article" date="2019" name="bioRxiv">
        <title>The Genome of the Zebra Mussel, Dreissena polymorpha: A Resource for Invasive Species Research.</title>
        <authorList>
            <person name="McCartney M.A."/>
            <person name="Auch B."/>
            <person name="Kono T."/>
            <person name="Mallez S."/>
            <person name="Zhang Y."/>
            <person name="Obille A."/>
            <person name="Becker A."/>
            <person name="Abrahante J.E."/>
            <person name="Garbe J."/>
            <person name="Badalamenti J.P."/>
            <person name="Herman A."/>
            <person name="Mangelson H."/>
            <person name="Liachko I."/>
            <person name="Sullivan S."/>
            <person name="Sone E.D."/>
            <person name="Koren S."/>
            <person name="Silverstein K.A.T."/>
            <person name="Beckman K.B."/>
            <person name="Gohl D.M."/>
        </authorList>
    </citation>
    <scope>NUCLEOTIDE SEQUENCE</scope>
    <source>
        <strain evidence="2">Duluth1</strain>
        <tissue evidence="2">Whole animal</tissue>
    </source>
</reference>
<dbReference type="Gene3D" id="1.25.10.10">
    <property type="entry name" value="Leucine-rich Repeat Variant"/>
    <property type="match status" value="1"/>
</dbReference>
<keyword evidence="3" id="KW-1185">Reference proteome</keyword>
<dbReference type="EMBL" id="JAIWYP010000007">
    <property type="protein sequence ID" value="KAH3791998.1"/>
    <property type="molecule type" value="Genomic_DNA"/>
</dbReference>
<evidence type="ECO:0000313" key="2">
    <source>
        <dbReference type="EMBL" id="KAH3791998.1"/>
    </source>
</evidence>
<dbReference type="InterPro" id="IPR051177">
    <property type="entry name" value="CIK-Related_Protein"/>
</dbReference>
<dbReference type="PANTHER" id="PTHR12984:SF15">
    <property type="entry name" value="PROTEIN-ASSOCIATING WITH THE CARBOXYL-TERMINAL DOMAIN OF EZRIN"/>
    <property type="match status" value="1"/>
</dbReference>
<feature type="compositionally biased region" description="Polar residues" evidence="1">
    <location>
        <begin position="517"/>
        <end position="536"/>
    </location>
</feature>
<reference evidence="2" key="2">
    <citation type="submission" date="2020-11" db="EMBL/GenBank/DDBJ databases">
        <authorList>
            <person name="McCartney M.A."/>
            <person name="Auch B."/>
            <person name="Kono T."/>
            <person name="Mallez S."/>
            <person name="Becker A."/>
            <person name="Gohl D.M."/>
            <person name="Silverstein K.A.T."/>
            <person name="Koren S."/>
            <person name="Bechman K.B."/>
            <person name="Herman A."/>
            <person name="Abrahante J.E."/>
            <person name="Garbe J."/>
        </authorList>
    </citation>
    <scope>NUCLEOTIDE SEQUENCE</scope>
    <source>
        <strain evidence="2">Duluth1</strain>
        <tissue evidence="2">Whole animal</tissue>
    </source>
</reference>
<dbReference type="PANTHER" id="PTHR12984">
    <property type="entry name" value="SCY1-RELATED S/T PROTEIN KINASE-LIKE"/>
    <property type="match status" value="1"/>
</dbReference>
<feature type="compositionally biased region" description="Basic and acidic residues" evidence="1">
    <location>
        <begin position="353"/>
        <end position="393"/>
    </location>
</feature>
<evidence type="ECO:0000313" key="3">
    <source>
        <dbReference type="Proteomes" id="UP000828390"/>
    </source>
</evidence>
<protein>
    <recommendedName>
        <fullName evidence="4">SCY1-like protein 2</fullName>
    </recommendedName>
</protein>
<sequence length="647" mass="73052">VGVSHNNMHAGAIYVTSDGTWKLGGLEHITKFSETTMTKLSESREHREPKSIAPEEKAGKVLPGSELGHARDVYAFAVMVENWLEKLEPLGDLTKTFELRIRDECLEADPRKRPNMQSLLENRLFTTELLKISAFLEQVALKSMEDRKAFFSQLLPKLLYLPEELVAKRLVPRLLSRFVLLDQTAIQHVLPSVLTPRTGENDLTSLSVDKVQPLFSESVFQRYIIPKVVKIFTVHDYHVHMLMLTYFTKFVHLVSREHLETDILPQALLGLRDTSNEIAALSLHLLGDMVTVLGREAVIGGKCKTFFKESLPKTGSVQENSSPKYPLNNRYSNVSGVLPKMKLVELTNMRDTDSTKTAEIDPDRAWKEQEKKKEREMKREQMRRQREERKNSRELAAVAAKDEIKSVENMKLSSERIIDNDTEDTLEKLCDRLGENEAAEISFDNSDWSETVDSSSVNVMDEDHWSDLENDTKNDSDISEEIEKELKTMELSKNPKSTVIKSQSETIIKTTGKPLKLQSSQKTNTNNVPTESNWEEPSQKLKLSAHSKAAVSNIVNGVKSSKSSQQLGSEFDIKSLEIKVSGKEPDPFDFFADMTPSIQKTSVKLDTNLKAIDTQHEGQNALKPSLFGVAEGNLEETDGSGWGDDDW</sequence>
<proteinExistence type="predicted"/>
<comment type="caution">
    <text evidence="2">The sequence shown here is derived from an EMBL/GenBank/DDBJ whole genome shotgun (WGS) entry which is preliminary data.</text>
</comment>
<dbReference type="SUPFAM" id="SSF48371">
    <property type="entry name" value="ARM repeat"/>
    <property type="match status" value="1"/>
</dbReference>
<organism evidence="2 3">
    <name type="scientific">Dreissena polymorpha</name>
    <name type="common">Zebra mussel</name>
    <name type="synonym">Mytilus polymorpha</name>
    <dbReference type="NCBI Taxonomy" id="45954"/>
    <lineage>
        <taxon>Eukaryota</taxon>
        <taxon>Metazoa</taxon>
        <taxon>Spiralia</taxon>
        <taxon>Lophotrochozoa</taxon>
        <taxon>Mollusca</taxon>
        <taxon>Bivalvia</taxon>
        <taxon>Autobranchia</taxon>
        <taxon>Heteroconchia</taxon>
        <taxon>Euheterodonta</taxon>
        <taxon>Imparidentia</taxon>
        <taxon>Neoheterodontei</taxon>
        <taxon>Myida</taxon>
        <taxon>Dreissenoidea</taxon>
        <taxon>Dreissenidae</taxon>
        <taxon>Dreissena</taxon>
    </lineage>
</organism>
<dbReference type="SUPFAM" id="SSF56112">
    <property type="entry name" value="Protein kinase-like (PK-like)"/>
    <property type="match status" value="1"/>
</dbReference>
<accession>A0A9D4F6T3</accession>
<feature type="compositionally biased region" description="Basic and acidic residues" evidence="1">
    <location>
        <begin position="41"/>
        <end position="59"/>
    </location>
</feature>
<dbReference type="Gene3D" id="1.10.510.10">
    <property type="entry name" value="Transferase(Phosphotransferase) domain 1"/>
    <property type="match status" value="1"/>
</dbReference>
<dbReference type="AlphaFoldDB" id="A0A9D4F6T3"/>
<dbReference type="InterPro" id="IPR011009">
    <property type="entry name" value="Kinase-like_dom_sf"/>
</dbReference>
<feature type="compositionally biased region" description="Acidic residues" evidence="1">
    <location>
        <begin position="633"/>
        <end position="647"/>
    </location>
</feature>
<feature type="non-terminal residue" evidence="2">
    <location>
        <position position="1"/>
    </location>
</feature>
<evidence type="ECO:0000256" key="1">
    <source>
        <dbReference type="SAM" id="MobiDB-lite"/>
    </source>
</evidence>
<feature type="region of interest" description="Disordered" evidence="1">
    <location>
        <begin position="516"/>
        <end position="539"/>
    </location>
</feature>
<dbReference type="InterPro" id="IPR011989">
    <property type="entry name" value="ARM-like"/>
</dbReference>
<gene>
    <name evidence="2" type="ORF">DPMN_145487</name>
</gene>
<feature type="region of interest" description="Disordered" evidence="1">
    <location>
        <begin position="37"/>
        <end position="60"/>
    </location>
</feature>
<dbReference type="Proteomes" id="UP000828390">
    <property type="component" value="Unassembled WGS sequence"/>
</dbReference>
<feature type="region of interest" description="Disordered" evidence="1">
    <location>
        <begin position="623"/>
        <end position="647"/>
    </location>
</feature>
<name>A0A9D4F6T3_DREPO</name>
<feature type="region of interest" description="Disordered" evidence="1">
    <location>
        <begin position="353"/>
        <end position="394"/>
    </location>
</feature>
<evidence type="ECO:0008006" key="4">
    <source>
        <dbReference type="Google" id="ProtNLM"/>
    </source>
</evidence>